<keyword evidence="4 5" id="KW-0443">Lipid metabolism</keyword>
<dbReference type="InterPro" id="IPR033556">
    <property type="entry name" value="PLA"/>
</dbReference>
<dbReference type="EMBL" id="JAMYWD010000001">
    <property type="protein sequence ID" value="KAJ4981184.1"/>
    <property type="molecule type" value="Genomic_DNA"/>
</dbReference>
<keyword evidence="2 5" id="KW-0378">Hydrolase</keyword>
<evidence type="ECO:0000313" key="8">
    <source>
        <dbReference type="Proteomes" id="UP001141806"/>
    </source>
</evidence>
<evidence type="ECO:0000256" key="4">
    <source>
        <dbReference type="ARBA" id="ARBA00023098"/>
    </source>
</evidence>
<evidence type="ECO:0000259" key="6">
    <source>
        <dbReference type="Pfam" id="PF01764"/>
    </source>
</evidence>
<dbReference type="Gene3D" id="3.40.50.1820">
    <property type="entry name" value="alpha/beta hydrolase"/>
    <property type="match status" value="1"/>
</dbReference>
<comment type="similarity">
    <text evidence="1 5">Belongs to the AB hydrolase superfamily. Lipase family.</text>
</comment>
<keyword evidence="3 5" id="KW-0442">Lipid degradation</keyword>
<evidence type="ECO:0000313" key="7">
    <source>
        <dbReference type="EMBL" id="KAJ4981184.1"/>
    </source>
</evidence>
<comment type="function">
    <text evidence="5">Acylhydrolase that catalyzes the hydrolysis of phospholipids at the sn-1 position.</text>
</comment>
<evidence type="ECO:0000256" key="5">
    <source>
        <dbReference type="RuleBase" id="RU367093"/>
    </source>
</evidence>
<dbReference type="PANTHER" id="PTHR31828:SF1">
    <property type="entry name" value="PHOSPHOLIPASE A1-IIGAMMA"/>
    <property type="match status" value="1"/>
</dbReference>
<dbReference type="FunFam" id="3.40.50.1820:FF:000065">
    <property type="entry name" value="Phospholipase A1-II 3"/>
    <property type="match status" value="1"/>
</dbReference>
<dbReference type="EC" id="3.1.1.-" evidence="5"/>
<evidence type="ECO:0000256" key="1">
    <source>
        <dbReference type="ARBA" id="ARBA00010701"/>
    </source>
</evidence>
<sequence length="400" mass="45112">MGNNNSISKRWKEVCGQDKWQNMLDPLNIDLRRYIINCGKMAQATCDAFNSEKASKFAGSSQYGRSDFFWMVGLQDLNKRYKVTKFIYATSSLDLPDVFMVKSLSRETWSKESNWIGYVAVATNEGKKVMGRREIVIVWRGTGEPLEWADDFNFMLVSVSPLLGLSSGEAKVHQGWYSMYTSDDPRSHFNKTSARNQVLGEVKRLMKQYKKEAISITVTGHSLGAALATLNATDIVANGVNNTKRKHDQACLVTAIVFGSPRVGDANFRQFFTELDNLQALRIRNAPDIVPNFPPIGYCEVGQELLIDTRESNYLKSPGSFATWHDIEGYLLGVAGTQGTKGRFKLEVDFDIAMVNKYSDALKDEYLVPASWRVQKNKGMVQVANGYWKFIEKEMVDFGL</sequence>
<dbReference type="SUPFAM" id="SSF53474">
    <property type="entry name" value="alpha/beta-Hydrolases"/>
    <property type="match status" value="1"/>
</dbReference>
<dbReference type="GO" id="GO:0008970">
    <property type="term" value="F:phospholipase A1 activity"/>
    <property type="evidence" value="ECO:0007669"/>
    <property type="project" value="UniProtKB-UniRule"/>
</dbReference>
<dbReference type="GO" id="GO:0016042">
    <property type="term" value="P:lipid catabolic process"/>
    <property type="evidence" value="ECO:0007669"/>
    <property type="project" value="UniProtKB-UniRule"/>
</dbReference>
<dbReference type="Pfam" id="PF01764">
    <property type="entry name" value="Lipase_3"/>
    <property type="match status" value="1"/>
</dbReference>
<reference evidence="7" key="1">
    <citation type="journal article" date="2023" name="Plant J.">
        <title>The genome of the king protea, Protea cynaroides.</title>
        <authorList>
            <person name="Chang J."/>
            <person name="Duong T.A."/>
            <person name="Schoeman C."/>
            <person name="Ma X."/>
            <person name="Roodt D."/>
            <person name="Barker N."/>
            <person name="Li Z."/>
            <person name="Van de Peer Y."/>
            <person name="Mizrachi E."/>
        </authorList>
    </citation>
    <scope>NUCLEOTIDE SEQUENCE</scope>
    <source>
        <tissue evidence="7">Young leaves</tissue>
    </source>
</reference>
<dbReference type="InterPro" id="IPR029058">
    <property type="entry name" value="AB_hydrolase_fold"/>
</dbReference>
<keyword evidence="8" id="KW-1185">Reference proteome</keyword>
<dbReference type="GO" id="GO:0005737">
    <property type="term" value="C:cytoplasm"/>
    <property type="evidence" value="ECO:0007669"/>
    <property type="project" value="UniProtKB-ARBA"/>
</dbReference>
<organism evidence="7 8">
    <name type="scientific">Protea cynaroides</name>
    <dbReference type="NCBI Taxonomy" id="273540"/>
    <lineage>
        <taxon>Eukaryota</taxon>
        <taxon>Viridiplantae</taxon>
        <taxon>Streptophyta</taxon>
        <taxon>Embryophyta</taxon>
        <taxon>Tracheophyta</taxon>
        <taxon>Spermatophyta</taxon>
        <taxon>Magnoliopsida</taxon>
        <taxon>Proteales</taxon>
        <taxon>Proteaceae</taxon>
        <taxon>Protea</taxon>
    </lineage>
</organism>
<dbReference type="AlphaFoldDB" id="A0A9Q0L2I4"/>
<protein>
    <recommendedName>
        <fullName evidence="5">Phospholipase A1</fullName>
        <ecNumber evidence="5">3.1.1.-</ecNumber>
    </recommendedName>
</protein>
<gene>
    <name evidence="7" type="ORF">NE237_032021</name>
</gene>
<evidence type="ECO:0000256" key="2">
    <source>
        <dbReference type="ARBA" id="ARBA00022801"/>
    </source>
</evidence>
<proteinExistence type="inferred from homology"/>
<dbReference type="Proteomes" id="UP001141806">
    <property type="component" value="Unassembled WGS sequence"/>
</dbReference>
<name>A0A9Q0L2I4_9MAGN</name>
<accession>A0A9Q0L2I4</accession>
<feature type="domain" description="Fungal lipase-type" evidence="6">
    <location>
        <begin position="136"/>
        <end position="296"/>
    </location>
</feature>
<dbReference type="InterPro" id="IPR002921">
    <property type="entry name" value="Fungal_lipase-type"/>
</dbReference>
<comment type="caution">
    <text evidence="7">The sequence shown here is derived from an EMBL/GenBank/DDBJ whole genome shotgun (WGS) entry which is preliminary data.</text>
</comment>
<dbReference type="CDD" id="cd00519">
    <property type="entry name" value="Lipase_3"/>
    <property type="match status" value="1"/>
</dbReference>
<dbReference type="PANTHER" id="PTHR31828">
    <property type="entry name" value="PHOSPHOLIPASE A1-IIGAMMA"/>
    <property type="match status" value="1"/>
</dbReference>
<dbReference type="OrthoDB" id="438440at2759"/>
<evidence type="ECO:0000256" key="3">
    <source>
        <dbReference type="ARBA" id="ARBA00022963"/>
    </source>
</evidence>